<sequence length="512" mass="57988">MYEIIAYIGVVLFSTGILVWMSYQLGNNHSFAVGHVIWQETKYWEVGSMVDIAAVQKGATCPDGYDAIKGIFPGTREYCTPYFNSAPFMVGKCKANRVSGSNHDGIPMTSLSYINNQTICIKRDSSINYHYIAQKRTTKFKPNCDQFSQKCGGNSDHSFCISKGNIGNYKTCPVNQLDFSNSLESLPASLTNESTKPLLNSYTAHLTTQGTSSPIVNLLFLLSRPCAIEWQSYSRRQQEVHLIYKVDNCEFQENWSKEHLLYTSTKMREVEYSVYEENQLIKSIGEHVPHYAKEELMLNEYHIYYKTYSLWKSECQSVYTTEQVADAFANSSKLALDTDQIWTFSIILLIGSIVVINISLRVPSLFLVMPGFFLLMLVLIIVYLFSALNDTNSINLTILDYAVANNCSDSVLQLSFERLQRELGAVKGRIVIALIFAFLDVGLMIAPVCYMLVKKMNEERRAMSTQQVVSSDTLLNRGDAPVGRVSIPLMRINRPPESDYDGARKNERDPFR</sequence>
<evidence type="ECO:0000256" key="2">
    <source>
        <dbReference type="SAM" id="Phobius"/>
    </source>
</evidence>
<feature type="transmembrane region" description="Helical" evidence="2">
    <location>
        <begin position="341"/>
        <end position="358"/>
    </location>
</feature>
<keyword evidence="2" id="KW-1133">Transmembrane helix</keyword>
<organism evidence="3 4">
    <name type="scientific">Halteria grandinella</name>
    <dbReference type="NCBI Taxonomy" id="5974"/>
    <lineage>
        <taxon>Eukaryota</taxon>
        <taxon>Sar</taxon>
        <taxon>Alveolata</taxon>
        <taxon>Ciliophora</taxon>
        <taxon>Intramacronucleata</taxon>
        <taxon>Spirotrichea</taxon>
        <taxon>Stichotrichia</taxon>
        <taxon>Sporadotrichida</taxon>
        <taxon>Halteriidae</taxon>
        <taxon>Halteria</taxon>
    </lineage>
</organism>
<dbReference type="AlphaFoldDB" id="A0A8J8T295"/>
<evidence type="ECO:0000256" key="1">
    <source>
        <dbReference type="SAM" id="MobiDB-lite"/>
    </source>
</evidence>
<keyword evidence="4" id="KW-1185">Reference proteome</keyword>
<accession>A0A8J8T295</accession>
<feature type="transmembrane region" description="Helical" evidence="2">
    <location>
        <begin position="430"/>
        <end position="453"/>
    </location>
</feature>
<feature type="transmembrane region" description="Helical" evidence="2">
    <location>
        <begin position="5"/>
        <end position="23"/>
    </location>
</feature>
<proteinExistence type="predicted"/>
<keyword evidence="2" id="KW-0812">Transmembrane</keyword>
<name>A0A8J8T295_HALGN</name>
<evidence type="ECO:0000313" key="4">
    <source>
        <dbReference type="Proteomes" id="UP000785679"/>
    </source>
</evidence>
<dbReference type="EMBL" id="RRYP01008732">
    <property type="protein sequence ID" value="TNV79579.1"/>
    <property type="molecule type" value="Genomic_DNA"/>
</dbReference>
<reference evidence="3" key="1">
    <citation type="submission" date="2019-06" db="EMBL/GenBank/DDBJ databases">
        <authorList>
            <person name="Zheng W."/>
        </authorList>
    </citation>
    <scope>NUCLEOTIDE SEQUENCE</scope>
    <source>
        <strain evidence="3">QDHG01</strain>
    </source>
</reference>
<protein>
    <submittedName>
        <fullName evidence="3">Uncharacterized protein</fullName>
    </submittedName>
</protein>
<feature type="transmembrane region" description="Helical" evidence="2">
    <location>
        <begin position="365"/>
        <end position="386"/>
    </location>
</feature>
<comment type="caution">
    <text evidence="3">The sequence shown here is derived from an EMBL/GenBank/DDBJ whole genome shotgun (WGS) entry which is preliminary data.</text>
</comment>
<feature type="region of interest" description="Disordered" evidence="1">
    <location>
        <begin position="493"/>
        <end position="512"/>
    </location>
</feature>
<dbReference type="Proteomes" id="UP000785679">
    <property type="component" value="Unassembled WGS sequence"/>
</dbReference>
<gene>
    <name evidence="3" type="ORF">FGO68_gene2465</name>
</gene>
<evidence type="ECO:0000313" key="3">
    <source>
        <dbReference type="EMBL" id="TNV79579.1"/>
    </source>
</evidence>
<feature type="compositionally biased region" description="Basic and acidic residues" evidence="1">
    <location>
        <begin position="494"/>
        <end position="512"/>
    </location>
</feature>
<keyword evidence="2" id="KW-0472">Membrane</keyword>